<dbReference type="EMBL" id="CP055900">
    <property type="protein sequence ID" value="QKX59349.1"/>
    <property type="molecule type" value="Genomic_DNA"/>
</dbReference>
<proteinExistence type="predicted"/>
<dbReference type="AlphaFoldDB" id="A0A7H8QZ24"/>
<evidence type="ECO:0000313" key="1">
    <source>
        <dbReference type="EMBL" id="QKX59349.1"/>
    </source>
</evidence>
<reference evidence="2" key="1">
    <citation type="submission" date="2020-06" db="EMBL/GenBank/DDBJ databases">
        <title>A chromosome-scale genome assembly of Talaromyces rugulosus W13939.</title>
        <authorList>
            <person name="Wang B."/>
            <person name="Guo L."/>
            <person name="Ye K."/>
            <person name="Wang L."/>
        </authorList>
    </citation>
    <scope>NUCLEOTIDE SEQUENCE [LARGE SCALE GENOMIC DNA]</scope>
    <source>
        <strain evidence="2">W13939</strain>
    </source>
</reference>
<dbReference type="RefSeq" id="XP_035345527.1">
    <property type="nucleotide sequence ID" value="XM_035489634.1"/>
</dbReference>
<organism evidence="1 2">
    <name type="scientific">Talaromyces rugulosus</name>
    <name type="common">Penicillium rugulosum</name>
    <dbReference type="NCBI Taxonomy" id="121627"/>
    <lineage>
        <taxon>Eukaryota</taxon>
        <taxon>Fungi</taxon>
        <taxon>Dikarya</taxon>
        <taxon>Ascomycota</taxon>
        <taxon>Pezizomycotina</taxon>
        <taxon>Eurotiomycetes</taxon>
        <taxon>Eurotiomycetidae</taxon>
        <taxon>Eurotiales</taxon>
        <taxon>Trichocomaceae</taxon>
        <taxon>Talaromyces</taxon>
        <taxon>Talaromyces sect. Islandici</taxon>
    </lineage>
</organism>
<dbReference type="Proteomes" id="UP000509510">
    <property type="component" value="Chromosome III"/>
</dbReference>
<sequence length="267" mass="29973">MGGSNKLSSADLLSHCIEKRLRVSSKTSERHTFDLFTLSPNDSFPLSYQAEQLRISLISILKAHSSEDISSRIILVSGNLDSPPVLSPLTAAIQQLILRKPPPDQNTEKQPMIWALCSRYFRNSIHEGPDAVVKGLVIQLHRRGFFPVKGFDYKMDCGEFEFGLALLKSILSPEQEKLSTYELWIMLDHPSFFFEAEGQQSAEWTGKMESLIRLLAKAVKENLAIRLVVTDPGKMDEVVHGALSPCTRLSWETGRGKGNGWFDIEEP</sequence>
<accession>A0A7H8QZ24</accession>
<dbReference type="OrthoDB" id="4223877at2759"/>
<evidence type="ECO:0000313" key="2">
    <source>
        <dbReference type="Proteomes" id="UP000509510"/>
    </source>
</evidence>
<dbReference type="KEGG" id="trg:TRUGW13939_06483"/>
<keyword evidence="2" id="KW-1185">Reference proteome</keyword>
<gene>
    <name evidence="1" type="ORF">TRUGW13939_06483</name>
</gene>
<dbReference type="GeneID" id="55993978"/>
<name>A0A7H8QZ24_TALRU</name>
<protein>
    <submittedName>
        <fullName evidence="1">Uncharacterized protein</fullName>
    </submittedName>
</protein>